<gene>
    <name evidence="2" type="ORF">FYK55_11460</name>
</gene>
<dbReference type="AlphaFoldDB" id="A0A5M6DBA3"/>
<dbReference type="SUPFAM" id="SSF52833">
    <property type="entry name" value="Thioredoxin-like"/>
    <property type="match status" value="1"/>
</dbReference>
<reference evidence="2 3" key="1">
    <citation type="submission" date="2019-08" db="EMBL/GenBank/DDBJ databases">
        <authorList>
            <person name="Dhanesh K."/>
            <person name="Kumar G."/>
            <person name="Sasikala C."/>
            <person name="Venkata Ramana C."/>
        </authorList>
    </citation>
    <scope>NUCLEOTIDE SEQUENCE [LARGE SCALE GENOMIC DNA]</scope>
    <source>
        <strain evidence="2 3">JC645</strain>
    </source>
</reference>
<accession>A0A5M6DBA3</accession>
<evidence type="ECO:0000313" key="2">
    <source>
        <dbReference type="EMBL" id="KAA5543786.1"/>
    </source>
</evidence>
<dbReference type="Gene3D" id="3.40.30.10">
    <property type="entry name" value="Glutaredoxin"/>
    <property type="match status" value="1"/>
</dbReference>
<evidence type="ECO:0000256" key="1">
    <source>
        <dbReference type="SAM" id="Phobius"/>
    </source>
</evidence>
<keyword evidence="1" id="KW-1133">Transmembrane helix</keyword>
<dbReference type="NCBIfam" id="NF040769">
    <property type="entry name" value="SelL_rel_redox"/>
    <property type="match status" value="1"/>
</dbReference>
<feature type="transmembrane region" description="Helical" evidence="1">
    <location>
        <begin position="56"/>
        <end position="76"/>
    </location>
</feature>
<protein>
    <submittedName>
        <fullName evidence="2">Redoxin domain-containing protein</fullName>
    </submittedName>
</protein>
<evidence type="ECO:0000313" key="3">
    <source>
        <dbReference type="Proteomes" id="UP000324479"/>
    </source>
</evidence>
<sequence>MPSAPSDQTESLAAPRWMSWVLIVAGIYNLGWGLWVVVRPDDLFHWTGIPVPRYPSIWQCVGMVVGVYGIGYGIAASRPYRHWPIVLVGLLGKVLGPVGMLYHLVTVPADAPERLPTSWVWTIVANDLIWWVPFSVILYQAARSWSARRRSQAEAQPPEVINHRFRSQHGQTIAELSQHSPTLVVFLRHSGCTFCREALSDLARQRGEIERDGKTIVLVHLADDDADSDSDAVFRKYGLQDLHRIGDPACELYRAYQLPRGTLRQLFGPTVWWRGFLAAILDRHGIGKLDGDGFQMPGVFLVQNNQIVRSYRHPTAASRPDYCALASASAVS</sequence>
<feature type="transmembrane region" description="Helical" evidence="1">
    <location>
        <begin position="17"/>
        <end position="36"/>
    </location>
</feature>
<dbReference type="InterPro" id="IPR036249">
    <property type="entry name" value="Thioredoxin-like_sf"/>
</dbReference>
<keyword evidence="1" id="KW-0812">Transmembrane</keyword>
<proteinExistence type="predicted"/>
<feature type="transmembrane region" description="Helical" evidence="1">
    <location>
        <begin position="83"/>
        <end position="104"/>
    </location>
</feature>
<dbReference type="Proteomes" id="UP000324479">
    <property type="component" value="Unassembled WGS sequence"/>
</dbReference>
<dbReference type="RefSeq" id="WP_150076537.1">
    <property type="nucleotide sequence ID" value="NZ_VWOX01000005.1"/>
</dbReference>
<organism evidence="2 3">
    <name type="scientific">Roseiconus nitratireducens</name>
    <dbReference type="NCBI Taxonomy" id="2605748"/>
    <lineage>
        <taxon>Bacteria</taxon>
        <taxon>Pseudomonadati</taxon>
        <taxon>Planctomycetota</taxon>
        <taxon>Planctomycetia</taxon>
        <taxon>Pirellulales</taxon>
        <taxon>Pirellulaceae</taxon>
        <taxon>Roseiconus</taxon>
    </lineage>
</organism>
<comment type="caution">
    <text evidence="2">The sequence shown here is derived from an EMBL/GenBank/DDBJ whole genome shotgun (WGS) entry which is preliminary data.</text>
</comment>
<dbReference type="EMBL" id="VWOX01000005">
    <property type="protein sequence ID" value="KAA5543786.1"/>
    <property type="molecule type" value="Genomic_DNA"/>
</dbReference>
<keyword evidence="3" id="KW-1185">Reference proteome</keyword>
<feature type="transmembrane region" description="Helical" evidence="1">
    <location>
        <begin position="119"/>
        <end position="142"/>
    </location>
</feature>
<name>A0A5M6DBA3_9BACT</name>
<keyword evidence="1" id="KW-0472">Membrane</keyword>